<dbReference type="PANTHER" id="PTHR40459:SF1">
    <property type="entry name" value="CONSERVED HYPOTHETICAL ALANINE AND LEUCINE RICH PROTEIN"/>
    <property type="match status" value="1"/>
</dbReference>
<dbReference type="RefSeq" id="WP_353714095.1">
    <property type="nucleotide sequence ID" value="NZ_CP159307.1"/>
</dbReference>
<dbReference type="Gene3D" id="1.10.1040.20">
    <property type="entry name" value="ProC-like, C-terminal domain"/>
    <property type="match status" value="1"/>
</dbReference>
<sequence>MTGGDLKIGIIGAGKAGTALAMGLSRAGYTVAAVASRSPASAYKLADRLPSAIAFDKPQGICEAADVVFIAVPDAAIGGTAAALTARPGVMACHVSAATPLDVLEPLRVQGAITGVFHPLQAIGSRAEAEILPGITFAIEAEEPLKALLQQMASRLGGRSVELSGADRVLYHVSAVMASNYLVTLVALAAGLWQGFANREQAARALVPLIRGTLDYIENIGIPECLTGPIARGDTATIKRHLEALVENAPQTLDIYRKLGLETIPVAAAKGGIDEGKAAELRALLEKRL</sequence>
<evidence type="ECO:0000259" key="1">
    <source>
        <dbReference type="Pfam" id="PF10727"/>
    </source>
</evidence>
<feature type="domain" description="DUF2520" evidence="2">
    <location>
        <begin position="135"/>
        <end position="262"/>
    </location>
</feature>
<dbReference type="SUPFAM" id="SSF48179">
    <property type="entry name" value="6-phosphogluconate dehydrogenase C-terminal domain-like"/>
    <property type="match status" value="1"/>
</dbReference>
<feature type="domain" description="Putative oxidoreductase/dehydrogenase Rossmann-like" evidence="1">
    <location>
        <begin position="5"/>
        <end position="119"/>
    </location>
</feature>
<dbReference type="InterPro" id="IPR036291">
    <property type="entry name" value="NAD(P)-bd_dom_sf"/>
</dbReference>
<dbReference type="AlphaFoldDB" id="A0AAU8G9N3"/>
<dbReference type="Gene3D" id="3.40.50.720">
    <property type="entry name" value="NAD(P)-binding Rossmann-like Domain"/>
    <property type="match status" value="1"/>
</dbReference>
<gene>
    <name evidence="3" type="ORF">ABV300_06605</name>
</gene>
<dbReference type="EMBL" id="CP159307">
    <property type="protein sequence ID" value="XCH32825.1"/>
    <property type="molecule type" value="Genomic_DNA"/>
</dbReference>
<dbReference type="InterPro" id="IPR018931">
    <property type="entry name" value="DUF2520"/>
</dbReference>
<evidence type="ECO:0000313" key="3">
    <source>
        <dbReference type="EMBL" id="XCH32825.1"/>
    </source>
</evidence>
<reference evidence="3" key="1">
    <citation type="submission" date="2024-06" db="EMBL/GenBank/DDBJ databases">
        <title>A Novel Isolate, Dehalogenimonas sp. Strain 4OHTPN, Dechlorinates Aromatic 4 Hydroxy chlorothalonil by a Novel Reductive Dehalogenase.</title>
        <authorList>
            <person name="Liu G."/>
        </authorList>
    </citation>
    <scope>NUCLEOTIDE SEQUENCE</scope>
    <source>
        <strain evidence="3">4OHTPN</strain>
    </source>
</reference>
<dbReference type="InterPro" id="IPR037108">
    <property type="entry name" value="TM1727-like_C_sf"/>
</dbReference>
<name>A0AAU8G9N3_9CHLR</name>
<proteinExistence type="predicted"/>
<dbReference type="PANTHER" id="PTHR40459">
    <property type="entry name" value="CONSERVED HYPOTHETICAL ALANINE AND LEUCINE RICH PROTEIN"/>
    <property type="match status" value="1"/>
</dbReference>
<dbReference type="InterPro" id="IPR008927">
    <property type="entry name" value="6-PGluconate_DH-like_C_sf"/>
</dbReference>
<accession>A0AAU8G9N3</accession>
<dbReference type="Pfam" id="PF10727">
    <property type="entry name" value="Rossmann-like"/>
    <property type="match status" value="1"/>
</dbReference>
<evidence type="ECO:0000259" key="2">
    <source>
        <dbReference type="Pfam" id="PF10728"/>
    </source>
</evidence>
<protein>
    <submittedName>
        <fullName evidence="3">Rossmann-like and DUF2520 domain-containing protein</fullName>
    </submittedName>
</protein>
<dbReference type="SUPFAM" id="SSF51735">
    <property type="entry name" value="NAD(P)-binding Rossmann-fold domains"/>
    <property type="match status" value="1"/>
</dbReference>
<dbReference type="InterPro" id="IPR019665">
    <property type="entry name" value="OxRdtase/DH_put_Rossmann_dom"/>
</dbReference>
<dbReference type="Pfam" id="PF10728">
    <property type="entry name" value="DUF2520"/>
    <property type="match status" value="1"/>
</dbReference>
<organism evidence="3">
    <name type="scientific">Dehalogenimonas sp. 4OHTPN</name>
    <dbReference type="NCBI Taxonomy" id="3166643"/>
    <lineage>
        <taxon>Bacteria</taxon>
        <taxon>Bacillati</taxon>
        <taxon>Chloroflexota</taxon>
        <taxon>Dehalococcoidia</taxon>
        <taxon>Dehalococcoidales</taxon>
        <taxon>Dehalococcoidaceae</taxon>
        <taxon>Dehalogenimonas</taxon>
    </lineage>
</organism>